<reference evidence="3 4" key="1">
    <citation type="submission" date="2023-05" db="EMBL/GenBank/DDBJ databases">
        <title>B98-5 Cell Line De Novo Hybrid Assembly: An Optical Mapping Approach.</title>
        <authorList>
            <person name="Kananen K."/>
            <person name="Auerbach J.A."/>
            <person name="Kautto E."/>
            <person name="Blachly J.S."/>
        </authorList>
    </citation>
    <scope>NUCLEOTIDE SEQUENCE [LARGE SCALE GENOMIC DNA]</scope>
    <source>
        <strain evidence="3">B95-8</strain>
        <tissue evidence="3">Cell line</tissue>
    </source>
</reference>
<evidence type="ECO:0000259" key="2">
    <source>
        <dbReference type="Pfam" id="PF00155"/>
    </source>
</evidence>
<dbReference type="InterPro" id="IPR004839">
    <property type="entry name" value="Aminotransferase_I/II_large"/>
</dbReference>
<dbReference type="EMBL" id="JASSZA010000010">
    <property type="protein sequence ID" value="KAK2100548.1"/>
    <property type="molecule type" value="Genomic_DNA"/>
</dbReference>
<dbReference type="PANTHER" id="PTHR43795:SF17">
    <property type="entry name" value="1-AMINOCYCLOPROPANE-1-CARBOXYLATE SYNTHASE-LIKE PROTEIN 1"/>
    <property type="match status" value="1"/>
</dbReference>
<accession>A0ABQ9UTW7</accession>
<protein>
    <recommendedName>
        <fullName evidence="2">Aminotransferase class I/classII large domain-containing protein</fullName>
    </recommendedName>
</protein>
<dbReference type="Pfam" id="PF00155">
    <property type="entry name" value="Aminotran_1_2"/>
    <property type="match status" value="1"/>
</dbReference>
<organism evidence="3 4">
    <name type="scientific">Saguinus oedipus</name>
    <name type="common">Cotton-top tamarin</name>
    <name type="synonym">Oedipomidas oedipus</name>
    <dbReference type="NCBI Taxonomy" id="9490"/>
    <lineage>
        <taxon>Eukaryota</taxon>
        <taxon>Metazoa</taxon>
        <taxon>Chordata</taxon>
        <taxon>Craniata</taxon>
        <taxon>Vertebrata</taxon>
        <taxon>Euteleostomi</taxon>
        <taxon>Mammalia</taxon>
        <taxon>Eutheria</taxon>
        <taxon>Euarchontoglires</taxon>
        <taxon>Primates</taxon>
        <taxon>Haplorrhini</taxon>
        <taxon>Platyrrhini</taxon>
        <taxon>Cebidae</taxon>
        <taxon>Callitrichinae</taxon>
        <taxon>Saguinus</taxon>
    </lineage>
</organism>
<comment type="caution">
    <text evidence="3">The sequence shown here is derived from an EMBL/GenBank/DDBJ whole genome shotgun (WGS) entry which is preliminary data.</text>
</comment>
<dbReference type="PANTHER" id="PTHR43795">
    <property type="entry name" value="BIFUNCTIONAL ASPARTATE AMINOTRANSFERASE AND GLUTAMATE/ASPARTATE-PREPHENATE AMINOTRANSFERASE-RELATED"/>
    <property type="match status" value="1"/>
</dbReference>
<feature type="domain" description="Aminotransferase class I/classII large" evidence="2">
    <location>
        <begin position="13"/>
        <end position="67"/>
    </location>
</feature>
<dbReference type="InterPro" id="IPR015421">
    <property type="entry name" value="PyrdxlP-dep_Trfase_major"/>
</dbReference>
<evidence type="ECO:0000313" key="4">
    <source>
        <dbReference type="Proteomes" id="UP001266305"/>
    </source>
</evidence>
<sequence length="76" mass="8692">MDGFSSSNGWFQGVKVKGLILINPQNPLGDVYSVEELQEYLVFAKRHKLHVIVDEVYMLSVFEESVGYRSVLSLER</sequence>
<dbReference type="Gene3D" id="3.40.640.10">
    <property type="entry name" value="Type I PLP-dependent aspartate aminotransferase-like (Major domain)"/>
    <property type="match status" value="1"/>
</dbReference>
<dbReference type="InterPro" id="IPR015424">
    <property type="entry name" value="PyrdxlP-dep_Trfase"/>
</dbReference>
<evidence type="ECO:0000313" key="3">
    <source>
        <dbReference type="EMBL" id="KAK2100548.1"/>
    </source>
</evidence>
<dbReference type="Proteomes" id="UP001266305">
    <property type="component" value="Unassembled WGS sequence"/>
</dbReference>
<dbReference type="SUPFAM" id="SSF53383">
    <property type="entry name" value="PLP-dependent transferases"/>
    <property type="match status" value="1"/>
</dbReference>
<proteinExistence type="predicted"/>
<name>A0ABQ9UTW7_SAGOE</name>
<keyword evidence="1" id="KW-0663">Pyridoxal phosphate</keyword>
<keyword evidence="4" id="KW-1185">Reference proteome</keyword>
<evidence type="ECO:0000256" key="1">
    <source>
        <dbReference type="ARBA" id="ARBA00022898"/>
    </source>
</evidence>
<dbReference type="InterPro" id="IPR050478">
    <property type="entry name" value="Ethylene_sulfur-biosynth"/>
</dbReference>
<gene>
    <name evidence="3" type="ORF">P7K49_021896</name>
</gene>